<feature type="transmembrane region" description="Helical" evidence="8">
    <location>
        <begin position="86"/>
        <end position="105"/>
    </location>
</feature>
<feature type="transmembrane region" description="Helical" evidence="8">
    <location>
        <begin position="20"/>
        <end position="43"/>
    </location>
</feature>
<keyword evidence="7" id="KW-0046">Antibiotic resistance</keyword>
<dbReference type="PANTHER" id="PTHR42718">
    <property type="entry name" value="MAJOR FACILITATOR SUPERFAMILY MULTIDRUG TRANSPORTER MFSC"/>
    <property type="match status" value="1"/>
</dbReference>
<keyword evidence="2" id="KW-0813">Transport</keyword>
<dbReference type="CDD" id="cd17503">
    <property type="entry name" value="MFS_LmrB_MDR_like"/>
    <property type="match status" value="1"/>
</dbReference>
<keyword evidence="4 8" id="KW-0812">Transmembrane</keyword>
<accession>A0ABV9AWF2</accession>
<evidence type="ECO:0000256" key="2">
    <source>
        <dbReference type="ARBA" id="ARBA00022448"/>
    </source>
</evidence>
<comment type="subcellular location">
    <subcellularLocation>
        <location evidence="1">Cell membrane</location>
        <topology evidence="1">Multi-pass membrane protein</topology>
    </subcellularLocation>
</comment>
<keyword evidence="3" id="KW-1003">Cell membrane</keyword>
<keyword evidence="6 8" id="KW-0472">Membrane</keyword>
<dbReference type="PANTHER" id="PTHR42718:SF46">
    <property type="entry name" value="BLR6921 PROTEIN"/>
    <property type="match status" value="1"/>
</dbReference>
<evidence type="ECO:0000256" key="5">
    <source>
        <dbReference type="ARBA" id="ARBA00022989"/>
    </source>
</evidence>
<dbReference type="NCBIfam" id="TIGR00711">
    <property type="entry name" value="efflux_EmrB"/>
    <property type="match status" value="1"/>
</dbReference>
<feature type="transmembrane region" description="Helical" evidence="8">
    <location>
        <begin position="357"/>
        <end position="381"/>
    </location>
</feature>
<feature type="transmembrane region" description="Helical" evidence="8">
    <location>
        <begin position="427"/>
        <end position="447"/>
    </location>
</feature>
<dbReference type="PROSITE" id="PS50850">
    <property type="entry name" value="MFS"/>
    <property type="match status" value="1"/>
</dbReference>
<feature type="domain" description="Major facilitator superfamily (MFS) profile" evidence="9">
    <location>
        <begin position="20"/>
        <end position="450"/>
    </location>
</feature>
<feature type="transmembrane region" description="Helical" evidence="8">
    <location>
        <begin position="271"/>
        <end position="293"/>
    </location>
</feature>
<dbReference type="Proteomes" id="UP001595839">
    <property type="component" value="Unassembled WGS sequence"/>
</dbReference>
<evidence type="ECO:0000256" key="7">
    <source>
        <dbReference type="ARBA" id="ARBA00023251"/>
    </source>
</evidence>
<feature type="transmembrane region" description="Helical" evidence="8">
    <location>
        <begin position="205"/>
        <end position="225"/>
    </location>
</feature>
<evidence type="ECO:0000256" key="4">
    <source>
        <dbReference type="ARBA" id="ARBA00022692"/>
    </source>
</evidence>
<organism evidence="10 11">
    <name type="scientific">Streptomyces vulcanius</name>
    <dbReference type="NCBI Taxonomy" id="1441876"/>
    <lineage>
        <taxon>Bacteria</taxon>
        <taxon>Bacillati</taxon>
        <taxon>Actinomycetota</taxon>
        <taxon>Actinomycetes</taxon>
        <taxon>Kitasatosporales</taxon>
        <taxon>Streptomycetaceae</taxon>
        <taxon>Streptomyces</taxon>
    </lineage>
</organism>
<comment type="caution">
    <text evidence="10">The sequence shown here is derived from an EMBL/GenBank/DDBJ whole genome shotgun (WGS) entry which is preliminary data.</text>
</comment>
<dbReference type="Pfam" id="PF07690">
    <property type="entry name" value="MFS_1"/>
    <property type="match status" value="1"/>
</dbReference>
<feature type="transmembrane region" description="Helical" evidence="8">
    <location>
        <begin position="299"/>
        <end position="321"/>
    </location>
</feature>
<reference evidence="11" key="1">
    <citation type="journal article" date="2019" name="Int. J. Syst. Evol. Microbiol.">
        <title>The Global Catalogue of Microorganisms (GCM) 10K type strain sequencing project: providing services to taxonomists for standard genome sequencing and annotation.</title>
        <authorList>
            <consortium name="The Broad Institute Genomics Platform"/>
            <consortium name="The Broad Institute Genome Sequencing Center for Infectious Disease"/>
            <person name="Wu L."/>
            <person name="Ma J."/>
        </authorList>
    </citation>
    <scope>NUCLEOTIDE SEQUENCE [LARGE SCALE GENOMIC DNA]</scope>
    <source>
        <strain evidence="11">CGMCC 4.7177</strain>
    </source>
</reference>
<evidence type="ECO:0000313" key="10">
    <source>
        <dbReference type="EMBL" id="MFC4504139.1"/>
    </source>
</evidence>
<dbReference type="Gene3D" id="1.20.1720.10">
    <property type="entry name" value="Multidrug resistance protein D"/>
    <property type="match status" value="1"/>
</dbReference>
<gene>
    <name evidence="10" type="ORF">ACFPIH_32300</name>
</gene>
<feature type="transmembrane region" description="Helical" evidence="8">
    <location>
        <begin position="55"/>
        <end position="74"/>
    </location>
</feature>
<evidence type="ECO:0000313" key="11">
    <source>
        <dbReference type="Proteomes" id="UP001595839"/>
    </source>
</evidence>
<keyword evidence="5 8" id="KW-1133">Transmembrane helix</keyword>
<dbReference type="SUPFAM" id="SSF103473">
    <property type="entry name" value="MFS general substrate transporter"/>
    <property type="match status" value="1"/>
</dbReference>
<dbReference type="RefSeq" id="WP_381180468.1">
    <property type="nucleotide sequence ID" value="NZ_JBHSFK010000024.1"/>
</dbReference>
<feature type="transmembrane region" description="Helical" evidence="8">
    <location>
        <begin position="144"/>
        <end position="168"/>
    </location>
</feature>
<feature type="transmembrane region" description="Helical" evidence="8">
    <location>
        <begin position="111"/>
        <end position="132"/>
    </location>
</feature>
<dbReference type="EMBL" id="JBHSFK010000024">
    <property type="protein sequence ID" value="MFC4504139.1"/>
    <property type="molecule type" value="Genomic_DNA"/>
</dbReference>
<feature type="transmembrane region" description="Helical" evidence="8">
    <location>
        <begin position="402"/>
        <end position="421"/>
    </location>
</feature>
<evidence type="ECO:0000256" key="1">
    <source>
        <dbReference type="ARBA" id="ARBA00004651"/>
    </source>
</evidence>
<sequence length="456" mass="47142">MATTKTTERAERLDPAVVRLAVVLVLGALAPLLDSTIVAVAIHTLGHDLSASTGAVQWVSTAYLLALATVVPVSGWAVDRFGARRVWLGALALFLAGSMLCGLAWDIGALIAFRVVQGVGGGMLLPTLQTVVLRATGGRNIGRLMAPVSLPALVGPVFGPVLGGVIVGHLGWRWIFYVNLPVCLLALALAWRTVPRQEPQPARRLDVTGLLLLSPGVAALVYGLAEDGVRRAAAVGVGAVLTAVFVRHALRRSREPLVDLRLLRDRSLAASTALMFLSGLTLFGGMFLLPLYYQQQRGASVMAAGLLLAPQGLGSVLARAAGPLADRLGPRPVVTGGLLLTALGTLPFAFVHPAAALLPAALVVRGLGMSAVNIAVMVGAYTGIPAARVPHASTVVRITQQLGGSFGTAVLAAILIHGQGVTAFPHAFAWATALTIVAVGFGLCLPARVASGRERS</sequence>
<name>A0ABV9AWF2_9ACTN</name>
<evidence type="ECO:0000256" key="6">
    <source>
        <dbReference type="ARBA" id="ARBA00023136"/>
    </source>
</evidence>
<evidence type="ECO:0000256" key="3">
    <source>
        <dbReference type="ARBA" id="ARBA00022475"/>
    </source>
</evidence>
<dbReference type="InterPro" id="IPR004638">
    <property type="entry name" value="EmrB-like"/>
</dbReference>
<proteinExistence type="predicted"/>
<dbReference type="InterPro" id="IPR036259">
    <property type="entry name" value="MFS_trans_sf"/>
</dbReference>
<keyword evidence="11" id="KW-1185">Reference proteome</keyword>
<feature type="transmembrane region" description="Helical" evidence="8">
    <location>
        <begin position="333"/>
        <end position="351"/>
    </location>
</feature>
<evidence type="ECO:0000256" key="8">
    <source>
        <dbReference type="SAM" id="Phobius"/>
    </source>
</evidence>
<evidence type="ECO:0000259" key="9">
    <source>
        <dbReference type="PROSITE" id="PS50850"/>
    </source>
</evidence>
<dbReference type="InterPro" id="IPR020846">
    <property type="entry name" value="MFS_dom"/>
</dbReference>
<feature type="transmembrane region" description="Helical" evidence="8">
    <location>
        <begin position="231"/>
        <end position="250"/>
    </location>
</feature>
<protein>
    <submittedName>
        <fullName evidence="10">MDR family MFS transporter</fullName>
    </submittedName>
</protein>
<dbReference type="Gene3D" id="1.20.1250.20">
    <property type="entry name" value="MFS general substrate transporter like domains"/>
    <property type="match status" value="1"/>
</dbReference>
<dbReference type="InterPro" id="IPR011701">
    <property type="entry name" value="MFS"/>
</dbReference>
<feature type="transmembrane region" description="Helical" evidence="8">
    <location>
        <begin position="174"/>
        <end position="193"/>
    </location>
</feature>